<comment type="caution">
    <text evidence="1">The sequence shown here is derived from an EMBL/GenBank/DDBJ whole genome shotgun (WGS) entry which is preliminary data.</text>
</comment>
<organism evidence="1 2">
    <name type="scientific">Aldrovandia affinis</name>
    <dbReference type="NCBI Taxonomy" id="143900"/>
    <lineage>
        <taxon>Eukaryota</taxon>
        <taxon>Metazoa</taxon>
        <taxon>Chordata</taxon>
        <taxon>Craniata</taxon>
        <taxon>Vertebrata</taxon>
        <taxon>Euteleostomi</taxon>
        <taxon>Actinopterygii</taxon>
        <taxon>Neopterygii</taxon>
        <taxon>Teleostei</taxon>
        <taxon>Notacanthiformes</taxon>
        <taxon>Halosauridae</taxon>
        <taxon>Aldrovandia</taxon>
    </lineage>
</organism>
<evidence type="ECO:0000313" key="2">
    <source>
        <dbReference type="Proteomes" id="UP001221898"/>
    </source>
</evidence>
<dbReference type="Proteomes" id="UP001221898">
    <property type="component" value="Unassembled WGS sequence"/>
</dbReference>
<name>A0AAD7W8U3_9TELE</name>
<keyword evidence="2" id="KW-1185">Reference proteome</keyword>
<accession>A0AAD7W8U3</accession>
<reference evidence="1" key="1">
    <citation type="journal article" date="2023" name="Science">
        <title>Genome structures resolve the early diversification of teleost fishes.</title>
        <authorList>
            <person name="Parey E."/>
            <person name="Louis A."/>
            <person name="Montfort J."/>
            <person name="Bouchez O."/>
            <person name="Roques C."/>
            <person name="Iampietro C."/>
            <person name="Lluch J."/>
            <person name="Castinel A."/>
            <person name="Donnadieu C."/>
            <person name="Desvignes T."/>
            <person name="Floi Bucao C."/>
            <person name="Jouanno E."/>
            <person name="Wen M."/>
            <person name="Mejri S."/>
            <person name="Dirks R."/>
            <person name="Jansen H."/>
            <person name="Henkel C."/>
            <person name="Chen W.J."/>
            <person name="Zahm M."/>
            <person name="Cabau C."/>
            <person name="Klopp C."/>
            <person name="Thompson A.W."/>
            <person name="Robinson-Rechavi M."/>
            <person name="Braasch I."/>
            <person name="Lecointre G."/>
            <person name="Bobe J."/>
            <person name="Postlethwait J.H."/>
            <person name="Berthelot C."/>
            <person name="Roest Crollius H."/>
            <person name="Guiguen Y."/>
        </authorList>
    </citation>
    <scope>NUCLEOTIDE SEQUENCE</scope>
    <source>
        <strain evidence="1">NC1722</strain>
    </source>
</reference>
<gene>
    <name evidence="1" type="ORF">AAFF_G00151340</name>
</gene>
<evidence type="ECO:0000313" key="1">
    <source>
        <dbReference type="EMBL" id="KAJ8387703.1"/>
    </source>
</evidence>
<protein>
    <submittedName>
        <fullName evidence="1">Uncharacterized protein</fullName>
    </submittedName>
</protein>
<dbReference type="EMBL" id="JAINUG010000207">
    <property type="protein sequence ID" value="KAJ8387703.1"/>
    <property type="molecule type" value="Genomic_DNA"/>
</dbReference>
<sequence>MGSVATGNCPVVIKSSEYKAGAEAFPCCRRPAASTALETMRRVGSNHTLRRGNCAFGFSACPLWRIVTLNPSSQTTRPDGGHRCVLCCGRRASPVIEVRLSLVPRCPLCAFKAPAAGARRVQDTGTVARQS</sequence>
<dbReference type="AlphaFoldDB" id="A0AAD7W8U3"/>
<proteinExistence type="predicted"/>